<evidence type="ECO:0000256" key="1">
    <source>
        <dbReference type="SAM" id="MobiDB-lite"/>
    </source>
</evidence>
<evidence type="ECO:0000256" key="2">
    <source>
        <dbReference type="SAM" id="SignalP"/>
    </source>
</evidence>
<reference evidence="3" key="1">
    <citation type="submission" date="2021-01" db="EMBL/GenBank/DDBJ databases">
        <title>Paracoccus amoyensis sp. nov., isolated from the surface seawater along the coast of Xiamen Island, China.</title>
        <authorList>
            <person name="Lyu L."/>
        </authorList>
    </citation>
    <scope>NUCLEOTIDE SEQUENCE</scope>
    <source>
        <strain evidence="3">MJ17</strain>
    </source>
</reference>
<sequence length="167" mass="18415">MRVIPSLILTLSLATPALAQTEPPLDNTEVPSQFIDDRSSPERVVTSLYNAIDRREYLRGWSYFAPDTAPDYDTFRDGYETTEKVELRLGEVHSEGAAGSVYSLVPVALRATDADGTETVFAGCYRLTQVQPAAQDTPPFRPIQIDEGKLDPSDQPFDQAMGTCDEP</sequence>
<feature type="signal peptide" evidence="2">
    <location>
        <begin position="1"/>
        <end position="19"/>
    </location>
</feature>
<feature type="chain" id="PRO_5037780969" description="DUF1176 domain-containing protein" evidence="2">
    <location>
        <begin position="20"/>
        <end position="167"/>
    </location>
</feature>
<protein>
    <recommendedName>
        <fullName evidence="5">DUF1176 domain-containing protein</fullName>
    </recommendedName>
</protein>
<evidence type="ECO:0000313" key="4">
    <source>
        <dbReference type="Proteomes" id="UP000640485"/>
    </source>
</evidence>
<accession>A0A934W289</accession>
<name>A0A934W289_9RHOB</name>
<proteinExistence type="predicted"/>
<dbReference type="Proteomes" id="UP000640485">
    <property type="component" value="Unassembled WGS sequence"/>
</dbReference>
<gene>
    <name evidence="3" type="ORF">JJJ17_19800</name>
</gene>
<dbReference type="AlphaFoldDB" id="A0A934W289"/>
<dbReference type="EMBL" id="JAEPRQ010000014">
    <property type="protein sequence ID" value="MBK4218178.1"/>
    <property type="molecule type" value="Genomic_DNA"/>
</dbReference>
<feature type="region of interest" description="Disordered" evidence="1">
    <location>
        <begin position="135"/>
        <end position="167"/>
    </location>
</feature>
<keyword evidence="4" id="KW-1185">Reference proteome</keyword>
<evidence type="ECO:0008006" key="5">
    <source>
        <dbReference type="Google" id="ProtNLM"/>
    </source>
</evidence>
<dbReference type="RefSeq" id="WP_200689577.1">
    <property type="nucleotide sequence ID" value="NZ_JAEPRQ010000014.1"/>
</dbReference>
<comment type="caution">
    <text evidence="3">The sequence shown here is derived from an EMBL/GenBank/DDBJ whole genome shotgun (WGS) entry which is preliminary data.</text>
</comment>
<organism evidence="3 4">
    <name type="scientific">Paracoccus caeni</name>
    <dbReference type="NCBI Taxonomy" id="657651"/>
    <lineage>
        <taxon>Bacteria</taxon>
        <taxon>Pseudomonadati</taxon>
        <taxon>Pseudomonadota</taxon>
        <taxon>Alphaproteobacteria</taxon>
        <taxon>Rhodobacterales</taxon>
        <taxon>Paracoccaceae</taxon>
        <taxon>Paracoccus</taxon>
    </lineage>
</organism>
<evidence type="ECO:0000313" key="3">
    <source>
        <dbReference type="EMBL" id="MBK4218178.1"/>
    </source>
</evidence>
<keyword evidence="2" id="KW-0732">Signal</keyword>